<dbReference type="Pfam" id="PF02653">
    <property type="entry name" value="BPD_transp_2"/>
    <property type="match status" value="1"/>
</dbReference>
<dbReference type="Proteomes" id="UP000317371">
    <property type="component" value="Unassembled WGS sequence"/>
</dbReference>
<keyword evidence="5 6" id="KW-0472">Membrane</keyword>
<keyword evidence="2" id="KW-1003">Cell membrane</keyword>
<keyword evidence="4 6" id="KW-1133">Transmembrane helix</keyword>
<dbReference type="GO" id="GO:0022857">
    <property type="term" value="F:transmembrane transporter activity"/>
    <property type="evidence" value="ECO:0007669"/>
    <property type="project" value="InterPro"/>
</dbReference>
<evidence type="ECO:0000256" key="6">
    <source>
        <dbReference type="SAM" id="Phobius"/>
    </source>
</evidence>
<dbReference type="InParanoid" id="A0A540VLI3"/>
<comment type="subcellular location">
    <subcellularLocation>
        <location evidence="1">Cell membrane</location>
        <topology evidence="1">Multi-pass membrane protein</topology>
    </subcellularLocation>
</comment>
<feature type="transmembrane region" description="Helical" evidence="6">
    <location>
        <begin position="102"/>
        <end position="123"/>
    </location>
</feature>
<protein>
    <submittedName>
        <fullName evidence="7">ABC transporter permease</fullName>
    </submittedName>
</protein>
<evidence type="ECO:0000256" key="3">
    <source>
        <dbReference type="ARBA" id="ARBA00022692"/>
    </source>
</evidence>
<proteinExistence type="predicted"/>
<feature type="transmembrane region" description="Helical" evidence="6">
    <location>
        <begin position="181"/>
        <end position="199"/>
    </location>
</feature>
<feature type="transmembrane region" description="Helical" evidence="6">
    <location>
        <begin position="284"/>
        <end position="303"/>
    </location>
</feature>
<dbReference type="PANTHER" id="PTHR32196">
    <property type="entry name" value="ABC TRANSPORTER PERMEASE PROTEIN YPHD-RELATED-RELATED"/>
    <property type="match status" value="1"/>
</dbReference>
<evidence type="ECO:0000313" key="8">
    <source>
        <dbReference type="Proteomes" id="UP000317371"/>
    </source>
</evidence>
<feature type="transmembrane region" description="Helical" evidence="6">
    <location>
        <begin position="130"/>
        <end position="149"/>
    </location>
</feature>
<organism evidence="7 8">
    <name type="scientific">Litorilinea aerophila</name>
    <dbReference type="NCBI Taxonomy" id="1204385"/>
    <lineage>
        <taxon>Bacteria</taxon>
        <taxon>Bacillati</taxon>
        <taxon>Chloroflexota</taxon>
        <taxon>Caldilineae</taxon>
        <taxon>Caldilineales</taxon>
        <taxon>Caldilineaceae</taxon>
        <taxon>Litorilinea</taxon>
    </lineage>
</organism>
<keyword evidence="8" id="KW-1185">Reference proteome</keyword>
<dbReference type="AlphaFoldDB" id="A0A540VLI3"/>
<evidence type="ECO:0000256" key="5">
    <source>
        <dbReference type="ARBA" id="ARBA00023136"/>
    </source>
</evidence>
<feature type="transmembrane region" description="Helical" evidence="6">
    <location>
        <begin position="258"/>
        <end position="277"/>
    </location>
</feature>
<evidence type="ECO:0000256" key="4">
    <source>
        <dbReference type="ARBA" id="ARBA00022989"/>
    </source>
</evidence>
<dbReference type="GO" id="GO:0005886">
    <property type="term" value="C:plasma membrane"/>
    <property type="evidence" value="ECO:0007669"/>
    <property type="project" value="UniProtKB-SubCell"/>
</dbReference>
<feature type="transmembrane region" description="Helical" evidence="6">
    <location>
        <begin position="309"/>
        <end position="328"/>
    </location>
</feature>
<feature type="transmembrane region" description="Helical" evidence="6">
    <location>
        <begin position="65"/>
        <end position="82"/>
    </location>
</feature>
<reference evidence="7 8" key="1">
    <citation type="submission" date="2019-06" db="EMBL/GenBank/DDBJ databases">
        <title>Genome sequence of Litorilinea aerophila BAA-2444.</title>
        <authorList>
            <person name="Maclea K.S."/>
            <person name="Maurais E.G."/>
            <person name="Iannazzi L.C."/>
        </authorList>
    </citation>
    <scope>NUCLEOTIDE SEQUENCE [LARGE SCALE GENOMIC DNA]</scope>
    <source>
        <strain evidence="7 8">ATCC BAA-2444</strain>
    </source>
</reference>
<dbReference type="PANTHER" id="PTHR32196:SF72">
    <property type="entry name" value="RIBOSE IMPORT PERMEASE PROTEIN RBSC"/>
    <property type="match status" value="1"/>
</dbReference>
<dbReference type="OrthoDB" id="9813906at2"/>
<comment type="caution">
    <text evidence="7">The sequence shown here is derived from an EMBL/GenBank/DDBJ whole genome shotgun (WGS) entry which is preliminary data.</text>
</comment>
<feature type="transmembrane region" description="Helical" evidence="6">
    <location>
        <begin position="232"/>
        <end position="252"/>
    </location>
</feature>
<dbReference type="EMBL" id="VIGC01000002">
    <property type="protein sequence ID" value="TQE97620.1"/>
    <property type="molecule type" value="Genomic_DNA"/>
</dbReference>
<sequence length="333" mass="35190">MESRLESQNTQVAPESLPFSRRRLGPWLRAYGTFAGLLALFVTFALLRPGVFLSVNNLRNITEQVAILAIVATAMTVVMVVGDFDLSVGTLASLCGVVVADLLIRGFGLWPSIAVGLAVGLLAGMLNGLLVAYAGLSAFVATLATMTAFRGLSLWYTGGATLFSGIDESFRFIGQGMTGPVPNSVWLMLAVVAVTWFLMEQTAFGRRLYAVGGNPEASFLAGLHVRRLRLAAFLYSGLGAAIAGIVLTSRLFSAHPTAGEPLMLTSIAAVFLGMTMFREGEAHVPGTVFGVLLLGVLNNGLNILHVNSYIQNVLTGAIIVAAVLLSGLSRRAR</sequence>
<dbReference type="CDD" id="cd06579">
    <property type="entry name" value="TM_PBP1_transp_AraH_like"/>
    <property type="match status" value="1"/>
</dbReference>
<dbReference type="InterPro" id="IPR001851">
    <property type="entry name" value="ABC_transp_permease"/>
</dbReference>
<gene>
    <name evidence="7" type="ORF">FKZ61_01750</name>
</gene>
<evidence type="ECO:0000256" key="1">
    <source>
        <dbReference type="ARBA" id="ARBA00004651"/>
    </source>
</evidence>
<name>A0A540VLI3_9CHLR</name>
<evidence type="ECO:0000313" key="7">
    <source>
        <dbReference type="EMBL" id="TQE97620.1"/>
    </source>
</evidence>
<keyword evidence="3 6" id="KW-0812">Transmembrane</keyword>
<evidence type="ECO:0000256" key="2">
    <source>
        <dbReference type="ARBA" id="ARBA00022475"/>
    </source>
</evidence>
<feature type="transmembrane region" description="Helical" evidence="6">
    <location>
        <begin position="30"/>
        <end position="53"/>
    </location>
</feature>
<accession>A0A540VLI3</accession>